<dbReference type="Proteomes" id="UP001050975">
    <property type="component" value="Unassembled WGS sequence"/>
</dbReference>
<dbReference type="NCBIfam" id="TIGR01901">
    <property type="entry name" value="adhes_NPXG"/>
    <property type="match status" value="1"/>
</dbReference>
<keyword evidence="1" id="KW-0732">Signal</keyword>
<accession>A0AAV3X7T4</accession>
<reference evidence="3" key="1">
    <citation type="submission" date="2019-10" db="EMBL/GenBank/DDBJ databases">
        <title>Draft genome sequece of Microseira wollei NIES-4236.</title>
        <authorList>
            <person name="Yamaguchi H."/>
            <person name="Suzuki S."/>
            <person name="Kawachi M."/>
        </authorList>
    </citation>
    <scope>NUCLEOTIDE SEQUENCE</scope>
    <source>
        <strain evidence="3">NIES-4236</strain>
    </source>
</reference>
<organism evidence="3 4">
    <name type="scientific">Microseira wollei NIES-4236</name>
    <dbReference type="NCBI Taxonomy" id="2530354"/>
    <lineage>
        <taxon>Bacteria</taxon>
        <taxon>Bacillati</taxon>
        <taxon>Cyanobacteriota</taxon>
        <taxon>Cyanophyceae</taxon>
        <taxon>Oscillatoriophycideae</taxon>
        <taxon>Aerosakkonematales</taxon>
        <taxon>Aerosakkonemataceae</taxon>
        <taxon>Microseira</taxon>
    </lineage>
</organism>
<evidence type="ECO:0000313" key="3">
    <source>
        <dbReference type="EMBL" id="GET37336.1"/>
    </source>
</evidence>
<dbReference type="SMART" id="SM00912">
    <property type="entry name" value="Haemagg_act"/>
    <property type="match status" value="1"/>
</dbReference>
<dbReference type="InterPro" id="IPR008638">
    <property type="entry name" value="FhaB/CdiA-like_TPS"/>
</dbReference>
<feature type="domain" description="Filamentous haemagglutinin FhaB/tRNA nuclease CdiA-like TPS" evidence="2">
    <location>
        <begin position="39"/>
        <end position="150"/>
    </location>
</feature>
<dbReference type="EMBL" id="BLAY01000026">
    <property type="protein sequence ID" value="GET37336.1"/>
    <property type="molecule type" value="Genomic_DNA"/>
</dbReference>
<dbReference type="AlphaFoldDB" id="A0AAV3X7T4"/>
<comment type="caution">
    <text evidence="3">The sequence shown here is derived from an EMBL/GenBank/DDBJ whole genome shotgun (WGS) entry which is preliminary data.</text>
</comment>
<name>A0AAV3X7T4_9CYAN</name>
<evidence type="ECO:0000256" key="1">
    <source>
        <dbReference type="SAM" id="SignalP"/>
    </source>
</evidence>
<sequence>MKHKLAIRCWKWKTAQRALLAGCAIACICPVAKSQIVPDRTLPINSTVEVQGEANLIQAGTTAGGNLFHSFELFSVPTGIEAYFNNAQNIQNIIARVTGGSISNIDGFIKANGTANLFLINPNGIIFGANARLNIGGSFIGTTANSLKFADGTEFSAVNPQIAPLLTINVPIGLQMGANPVRILLQGSGHNFTLGKIAEIQRENSPQGLAVQPGRTLAIVGGEIRLEGGTLQAPGGRIELGGYSRTGIITLNSNGSLSFADSAERADVAIANRSRINVRTDGGGSININARNLEISSGSILEAGIAENLGSPGAIAGNIEINATGKVAIAGASLSPQEFFTAIINDVGAPGIGNGGEINITTELLEVTDGAVLITSTRGLGNAGSININARDRIYFTGQRPFTRNNTDIYSSGSFSRVEGTGAGQGGNININTGSLFVTNGAVLTASTLGQGSAGNININVRDRVLFDGEGANEFSSGAFSRVRGGAVGEGGNINIAARSLEVSNGALVTTSTNGEGNGGNIWINTVDAVTLSGFGIYDGFSSGLFSQTERLASGRGGNIIVNTNVLRVQNGSVINAATIRDTNGGNVTINVNTFAAINGGQVFTTTNSGGKAGDIRINAIARIIISGSDSTFTNRLAQFGAENVAGVGANSGLFANTAVESKGAGGNLTIQTGQLQLEAEAKISVSADGEGAAGDLNITANSIELDNSSLNAETQAGNFGNIRLRSHNIILRDGSAIATNGRTSATGGNIIINTGVLAALENSDITANAERGDGGRVQINSQGIFGTQYRQQATPQSDITASSTFGREGEVNLNTPDVNPSQGLLDLSPQFVDTSRQIVLGCSPDEDNRLSVTGRGVPPQPAEALRSEAVIFNQLENQSETVTPQNTPTQIVEATGWIRNDRGEIVLVASPPTNRLLRISGNCHAP</sequence>
<protein>
    <submittedName>
        <fullName evidence="3">Filamentous hemagglutinin family outer membrane protein</fullName>
    </submittedName>
</protein>
<dbReference type="Pfam" id="PF05860">
    <property type="entry name" value="TPS"/>
    <property type="match status" value="1"/>
</dbReference>
<evidence type="ECO:0000313" key="4">
    <source>
        <dbReference type="Proteomes" id="UP001050975"/>
    </source>
</evidence>
<dbReference type="RefSeq" id="WP_226578627.1">
    <property type="nucleotide sequence ID" value="NZ_BLAY01000026.1"/>
</dbReference>
<dbReference type="Gene3D" id="2.160.20.10">
    <property type="entry name" value="Single-stranded right-handed beta-helix, Pectin lyase-like"/>
    <property type="match status" value="3"/>
</dbReference>
<keyword evidence="4" id="KW-1185">Reference proteome</keyword>
<feature type="signal peptide" evidence="1">
    <location>
        <begin position="1"/>
        <end position="26"/>
    </location>
</feature>
<dbReference type="InterPro" id="IPR012334">
    <property type="entry name" value="Pectin_lyas_fold"/>
</dbReference>
<gene>
    <name evidence="3" type="ORF">MiSe_20890</name>
</gene>
<dbReference type="SUPFAM" id="SSF51126">
    <property type="entry name" value="Pectin lyase-like"/>
    <property type="match status" value="4"/>
</dbReference>
<evidence type="ECO:0000259" key="2">
    <source>
        <dbReference type="SMART" id="SM00912"/>
    </source>
</evidence>
<dbReference type="InterPro" id="IPR011050">
    <property type="entry name" value="Pectin_lyase_fold/virulence"/>
</dbReference>
<feature type="chain" id="PRO_5043708080" evidence="1">
    <location>
        <begin position="27"/>
        <end position="927"/>
    </location>
</feature>
<proteinExistence type="predicted"/>